<proteinExistence type="predicted"/>
<sequence length="404" mass="45338">MLVAIRRHCDLVKATFHLKSKPFKITRANFLLTMGATSNATARLQTVRTSRSGARKQRAKATTSTSAVSKRKRTADEEETITTTTTTTTTTRRLQKAVSDTTNLPKLRDVGRTEQSSTRPGKKPRAQAPSEERRERRFRPHAPVSFKERAARAMSQRMFIVGHTVNLVDGVLIMSFDIVGTTGNIYKTTIGKVPTCDCPDARKGNQCKHICYVLINALKAPADLQYQLAFLSSELRAIYNGSPLSKEQSTEDNAGNRKPIEGDCPICFMEFEPQREDIVWCRAACGNNIHKACFQQWAATQQAQGVRCVYCRSPWQPDTENVNVEELSRQGKFSRDGYVNVAQHFGLSGRRGTKLSFRNAICRYLAYMRRVTNTDRLTLIRRFKLPSFLGAPTAAPARGRLGLR</sequence>
<dbReference type="EMBL" id="KZ825334">
    <property type="protein sequence ID" value="RAH46791.1"/>
    <property type="molecule type" value="Genomic_DNA"/>
</dbReference>
<evidence type="ECO:0000313" key="1">
    <source>
        <dbReference type="EMBL" id="RAH46791.1"/>
    </source>
</evidence>
<name>A0ACD1GC12_9EURO</name>
<dbReference type="Proteomes" id="UP000249057">
    <property type="component" value="Unassembled WGS sequence"/>
</dbReference>
<reference evidence="1" key="1">
    <citation type="submission" date="2018-02" db="EMBL/GenBank/DDBJ databases">
        <title>The genomes of Aspergillus section Nigri reveals drivers in fungal speciation.</title>
        <authorList>
            <consortium name="DOE Joint Genome Institute"/>
            <person name="Vesth T.C."/>
            <person name="Nybo J."/>
            <person name="Theobald S."/>
            <person name="Brandl J."/>
            <person name="Frisvad J.C."/>
            <person name="Nielsen K.F."/>
            <person name="Lyhne E.K."/>
            <person name="Kogle M.E."/>
            <person name="Kuo A."/>
            <person name="Riley R."/>
            <person name="Clum A."/>
            <person name="Nolan M."/>
            <person name="Lipzen A."/>
            <person name="Salamov A."/>
            <person name="Henrissat B."/>
            <person name="Wiebenga A."/>
            <person name="De vries R.P."/>
            <person name="Grigoriev I.V."/>
            <person name="Mortensen U.H."/>
            <person name="Andersen M.R."/>
            <person name="Baker S.E."/>
        </authorList>
    </citation>
    <scope>NUCLEOTIDE SEQUENCE</scope>
    <source>
        <strain evidence="1">CBS 621.78</strain>
    </source>
</reference>
<organism evidence="1 2">
    <name type="scientific">Aspergillus brunneoviolaceus CBS 621.78</name>
    <dbReference type="NCBI Taxonomy" id="1450534"/>
    <lineage>
        <taxon>Eukaryota</taxon>
        <taxon>Fungi</taxon>
        <taxon>Dikarya</taxon>
        <taxon>Ascomycota</taxon>
        <taxon>Pezizomycotina</taxon>
        <taxon>Eurotiomycetes</taxon>
        <taxon>Eurotiomycetidae</taxon>
        <taxon>Eurotiales</taxon>
        <taxon>Aspergillaceae</taxon>
        <taxon>Aspergillus</taxon>
        <taxon>Aspergillus subgen. Circumdati</taxon>
    </lineage>
</organism>
<accession>A0ACD1GC12</accession>
<evidence type="ECO:0000313" key="2">
    <source>
        <dbReference type="Proteomes" id="UP000249057"/>
    </source>
</evidence>
<protein>
    <submittedName>
        <fullName evidence="1">Uncharacterized protein</fullName>
    </submittedName>
</protein>
<keyword evidence="2" id="KW-1185">Reference proteome</keyword>
<gene>
    <name evidence="1" type="ORF">BO95DRAFT_411197</name>
</gene>